<evidence type="ECO:0000313" key="8">
    <source>
        <dbReference type="EMBL" id="CAH1435143.1"/>
    </source>
</evidence>
<comment type="caution">
    <text evidence="8">The sequence shown here is derived from an EMBL/GenBank/DDBJ whole genome shotgun (WGS) entry which is preliminary data.</text>
</comment>
<dbReference type="Gene3D" id="2.40.330.10">
    <property type="entry name" value="DNA-binding pseudobarrel domain"/>
    <property type="match status" value="1"/>
</dbReference>
<dbReference type="InterPro" id="IPR039218">
    <property type="entry name" value="REM_fam"/>
</dbReference>
<dbReference type="EMBL" id="CAKMRJ010004352">
    <property type="protein sequence ID" value="CAH1435143.1"/>
    <property type="molecule type" value="Genomic_DNA"/>
</dbReference>
<keyword evidence="3" id="KW-0805">Transcription regulation</keyword>
<evidence type="ECO:0000256" key="5">
    <source>
        <dbReference type="ARBA" id="ARBA00023163"/>
    </source>
</evidence>
<evidence type="ECO:0000313" key="9">
    <source>
        <dbReference type="Proteomes" id="UP001157418"/>
    </source>
</evidence>
<dbReference type="Proteomes" id="UP001157418">
    <property type="component" value="Unassembled WGS sequence"/>
</dbReference>
<evidence type="ECO:0000256" key="3">
    <source>
        <dbReference type="ARBA" id="ARBA00023015"/>
    </source>
</evidence>
<feature type="domain" description="TF-B3" evidence="7">
    <location>
        <begin position="1"/>
        <end position="74"/>
    </location>
</feature>
<dbReference type="Pfam" id="PF02362">
    <property type="entry name" value="B3"/>
    <property type="match status" value="1"/>
</dbReference>
<organism evidence="8 9">
    <name type="scientific">Lactuca virosa</name>
    <dbReference type="NCBI Taxonomy" id="75947"/>
    <lineage>
        <taxon>Eukaryota</taxon>
        <taxon>Viridiplantae</taxon>
        <taxon>Streptophyta</taxon>
        <taxon>Embryophyta</taxon>
        <taxon>Tracheophyta</taxon>
        <taxon>Spermatophyta</taxon>
        <taxon>Magnoliopsida</taxon>
        <taxon>eudicotyledons</taxon>
        <taxon>Gunneridae</taxon>
        <taxon>Pentapetalae</taxon>
        <taxon>asterids</taxon>
        <taxon>campanulids</taxon>
        <taxon>Asterales</taxon>
        <taxon>Asteraceae</taxon>
        <taxon>Cichorioideae</taxon>
        <taxon>Cichorieae</taxon>
        <taxon>Lactucinae</taxon>
        <taxon>Lactuca</taxon>
    </lineage>
</organism>
<sequence>MYLQSIPTSFLNCGRCFKATLRQGCQEWSVEFDDGVFGDGWSRFVRENGMQEFDFIVFNHQGSMVFDFLVFDQSTCERQCPKLLDEMDVEEPLSESDTIRTHSKLSSIARYIALVVQ</sequence>
<dbReference type="GO" id="GO:0005634">
    <property type="term" value="C:nucleus"/>
    <property type="evidence" value="ECO:0007669"/>
    <property type="project" value="UniProtKB-SubCell"/>
</dbReference>
<comment type="subcellular location">
    <subcellularLocation>
        <location evidence="1">Nucleus</location>
    </subcellularLocation>
</comment>
<evidence type="ECO:0000259" key="7">
    <source>
        <dbReference type="PROSITE" id="PS50863"/>
    </source>
</evidence>
<dbReference type="InterPro" id="IPR003340">
    <property type="entry name" value="B3_DNA-bd"/>
</dbReference>
<dbReference type="GO" id="GO:0003677">
    <property type="term" value="F:DNA binding"/>
    <property type="evidence" value="ECO:0007669"/>
    <property type="project" value="UniProtKB-KW"/>
</dbReference>
<dbReference type="PANTHER" id="PTHR31674">
    <property type="entry name" value="B3 DOMAIN-CONTAINING PROTEIN REM-LIKE 3-RELATED"/>
    <property type="match status" value="1"/>
</dbReference>
<evidence type="ECO:0000256" key="2">
    <source>
        <dbReference type="ARBA" id="ARBA00022737"/>
    </source>
</evidence>
<protein>
    <recommendedName>
        <fullName evidence="7">TF-B3 domain-containing protein</fullName>
    </recommendedName>
</protein>
<proteinExistence type="predicted"/>
<keyword evidence="2" id="KW-0677">Repeat</keyword>
<dbReference type="PANTHER" id="PTHR31674:SF62">
    <property type="entry name" value="B3 DOMAIN-CONTAINING PROTEIN REM14-RELATED"/>
    <property type="match status" value="1"/>
</dbReference>
<accession>A0AAU9N495</accession>
<keyword evidence="4" id="KW-0238">DNA-binding</keyword>
<evidence type="ECO:0000256" key="6">
    <source>
        <dbReference type="ARBA" id="ARBA00023242"/>
    </source>
</evidence>
<dbReference type="AlphaFoldDB" id="A0AAU9N495"/>
<keyword evidence="9" id="KW-1185">Reference proteome</keyword>
<dbReference type="PROSITE" id="PS50863">
    <property type="entry name" value="B3"/>
    <property type="match status" value="1"/>
</dbReference>
<keyword evidence="6" id="KW-0539">Nucleus</keyword>
<gene>
    <name evidence="8" type="ORF">LVIROSA_LOCUS21607</name>
</gene>
<dbReference type="CDD" id="cd10017">
    <property type="entry name" value="B3_DNA"/>
    <property type="match status" value="1"/>
</dbReference>
<reference evidence="8 9" key="1">
    <citation type="submission" date="2022-01" db="EMBL/GenBank/DDBJ databases">
        <authorList>
            <person name="Xiong W."/>
            <person name="Schranz E."/>
        </authorList>
    </citation>
    <scope>NUCLEOTIDE SEQUENCE [LARGE SCALE GENOMIC DNA]</scope>
</reference>
<evidence type="ECO:0000256" key="1">
    <source>
        <dbReference type="ARBA" id="ARBA00004123"/>
    </source>
</evidence>
<dbReference type="SUPFAM" id="SSF101936">
    <property type="entry name" value="DNA-binding pseudobarrel domain"/>
    <property type="match status" value="1"/>
</dbReference>
<evidence type="ECO:0000256" key="4">
    <source>
        <dbReference type="ARBA" id="ARBA00023125"/>
    </source>
</evidence>
<name>A0AAU9N495_9ASTR</name>
<dbReference type="InterPro" id="IPR015300">
    <property type="entry name" value="DNA-bd_pseudobarrel_sf"/>
</dbReference>
<keyword evidence="5" id="KW-0804">Transcription</keyword>